<dbReference type="KEGG" id="dpl:KGM_201638"/>
<dbReference type="eggNOG" id="ENOG502TC5Q">
    <property type="taxonomic scope" value="Eukaryota"/>
</dbReference>
<evidence type="ECO:0000313" key="2">
    <source>
        <dbReference type="Proteomes" id="UP000007151"/>
    </source>
</evidence>
<dbReference type="AlphaFoldDB" id="A0A212EIY1"/>
<dbReference type="EMBL" id="AGBW02014547">
    <property type="protein sequence ID" value="OWR41453.1"/>
    <property type="molecule type" value="Genomic_DNA"/>
</dbReference>
<reference evidence="1 2" key="1">
    <citation type="journal article" date="2011" name="Cell">
        <title>The monarch butterfly genome yields insights into long-distance migration.</title>
        <authorList>
            <person name="Zhan S."/>
            <person name="Merlin C."/>
            <person name="Boore J.L."/>
            <person name="Reppert S.M."/>
        </authorList>
    </citation>
    <scope>NUCLEOTIDE SEQUENCE [LARGE SCALE GENOMIC DNA]</scope>
    <source>
        <strain evidence="1">F-2</strain>
    </source>
</reference>
<sequence length="750" mass="84783">MNMELLEDLKVIEKVKEETKINNRTIYPFDLIVEETYEKPSMIDGSNAKKYTKDSVPAICKTLGNEESFEICKSIIDDVLCIRKSLNMASDSDSNLNLSEPVSNALKYIKEPERNHQKTLLTVKTKPKKCTRLVKIKNIHFKNKDPKNNLNKKLASYYDRAKSKCSNAANIQRNLYSDSVLNAVSRTRIPKKVLAKENLLDDVERISMSGNFNEDRISYISQSSDVTLIGLKSISSNNSELNNTPRIPSVIHISNCLPQIIQEPKEFRAPDSNVDNIYSASSKICSETYQNENLYSTNIIRVAVAQIENSSVLKYKKEIASTNSRERFLVKKSLISAGSYMSQSDTVTSTSSLETLNTHDNERVVAAMGISDSFLSSDTLTDNPNIYDLRSESDKYVIAKTSSYFRNENILSNDTLAPMHEIYVKNDQNQAQTSPNMLNTTLLDTIINVGMFPKVTKSIQNNMFSSTLNDVIITDELRNSFPLNRLGIESTGENEYPKNVFKKSLSAEDDENRQKNINLPNEETINEILFNRNQVQKKSCSEESRNYTVFPELWEKLTVFIDVAIRKLEDNLMEKISQEMKKALDRIDHITHSNKRESKTSQYDIKERRESKEAIMISRMELGESKSLQCGSLQNDMLDELVRKMNLEGLKILKGPRTKLKEGYKILSSDLLEVLKAPVEASVSTAKGKGDSLVVSISEGTTIKSSTQNSSLMKNAISFLKENALIIVSVPLFCLSLFLVYIFLAVLVQV</sequence>
<gene>
    <name evidence="1" type="ORF">KGM_201638</name>
</gene>
<organism evidence="1 2">
    <name type="scientific">Danaus plexippus plexippus</name>
    <dbReference type="NCBI Taxonomy" id="278856"/>
    <lineage>
        <taxon>Eukaryota</taxon>
        <taxon>Metazoa</taxon>
        <taxon>Ecdysozoa</taxon>
        <taxon>Arthropoda</taxon>
        <taxon>Hexapoda</taxon>
        <taxon>Insecta</taxon>
        <taxon>Pterygota</taxon>
        <taxon>Neoptera</taxon>
        <taxon>Endopterygota</taxon>
        <taxon>Lepidoptera</taxon>
        <taxon>Glossata</taxon>
        <taxon>Ditrysia</taxon>
        <taxon>Papilionoidea</taxon>
        <taxon>Nymphalidae</taxon>
        <taxon>Danainae</taxon>
        <taxon>Danaini</taxon>
        <taxon>Danaina</taxon>
        <taxon>Danaus</taxon>
        <taxon>Danaus</taxon>
    </lineage>
</organism>
<evidence type="ECO:0000313" key="1">
    <source>
        <dbReference type="EMBL" id="OWR41453.1"/>
    </source>
</evidence>
<comment type="caution">
    <text evidence="1">The sequence shown here is derived from an EMBL/GenBank/DDBJ whole genome shotgun (WGS) entry which is preliminary data.</text>
</comment>
<name>A0A212EIY1_DANPL</name>
<proteinExistence type="predicted"/>
<accession>A0A212EIY1</accession>
<protein>
    <submittedName>
        <fullName evidence="1">Uncharacterized protein</fullName>
    </submittedName>
</protein>
<dbReference type="Proteomes" id="UP000007151">
    <property type="component" value="Unassembled WGS sequence"/>
</dbReference>
<keyword evidence="2" id="KW-1185">Reference proteome</keyword>